<accession>X0S2B7</accession>
<dbReference type="PANTHER" id="PTHR42832:SF3">
    <property type="entry name" value="L-GLUTAMINE--4-(METHYLSULFANYL)-2-OXOBUTANOATE AMINOTRANSFERASE"/>
    <property type="match status" value="1"/>
</dbReference>
<dbReference type="Gene3D" id="3.90.1150.10">
    <property type="entry name" value="Aspartate Aminotransferase, domain 1"/>
    <property type="match status" value="1"/>
</dbReference>
<gene>
    <name evidence="5" type="ORF">S01H1_08272</name>
</gene>
<evidence type="ECO:0000313" key="5">
    <source>
        <dbReference type="EMBL" id="GAF75223.1"/>
    </source>
</evidence>
<feature type="non-terminal residue" evidence="5">
    <location>
        <position position="258"/>
    </location>
</feature>
<dbReference type="InterPro" id="IPR004839">
    <property type="entry name" value="Aminotransferase_I/II_large"/>
</dbReference>
<protein>
    <recommendedName>
        <fullName evidence="4">Aminotransferase class I/classII large domain-containing protein</fullName>
    </recommendedName>
</protein>
<dbReference type="InterPro" id="IPR015422">
    <property type="entry name" value="PyrdxlP-dep_Trfase_small"/>
</dbReference>
<organism evidence="5">
    <name type="scientific">marine sediment metagenome</name>
    <dbReference type="NCBI Taxonomy" id="412755"/>
    <lineage>
        <taxon>unclassified sequences</taxon>
        <taxon>metagenomes</taxon>
        <taxon>ecological metagenomes</taxon>
    </lineage>
</organism>
<dbReference type="InterPro" id="IPR015421">
    <property type="entry name" value="PyrdxlP-dep_Trfase_major"/>
</dbReference>
<feature type="domain" description="Aminotransferase class I/classII large" evidence="4">
    <location>
        <begin position="33"/>
        <end position="257"/>
    </location>
</feature>
<sequence length="258" mass="29192">MRIERADRLKKLPPYLFAEIDKAKREARSSGRDIIDLGVGDPDQPTPRHIIDKLYEAAKDSANHHYALDFGMSALREAIGLWYERRFNVQLDRDKEILPLIGSKEGLAHLPLALINPGDVALIPEPCYPPYRSATIFAQGVPQYLPLLEENRFLPQLDKIPRRVLAKAKLLFLNYPNNPTAATAPEEFLNNALEICRKHNIALVQDAAYSEVGFDNYRAPSILETEGAKDIAVEFHSLSKTYNMTGWRIGWVCGNRDI</sequence>
<keyword evidence="2" id="KW-0032">Aminotransferase</keyword>
<dbReference type="PANTHER" id="PTHR42832">
    <property type="entry name" value="AMINO ACID AMINOTRANSFERASE"/>
    <property type="match status" value="1"/>
</dbReference>
<dbReference type="EMBL" id="BARS01004246">
    <property type="protein sequence ID" value="GAF75223.1"/>
    <property type="molecule type" value="Genomic_DNA"/>
</dbReference>
<dbReference type="InterPro" id="IPR050881">
    <property type="entry name" value="LL-DAP_aminotransferase"/>
</dbReference>
<dbReference type="PROSITE" id="PS00105">
    <property type="entry name" value="AA_TRANSFER_CLASS_1"/>
    <property type="match status" value="1"/>
</dbReference>
<evidence type="ECO:0000256" key="1">
    <source>
        <dbReference type="ARBA" id="ARBA00001933"/>
    </source>
</evidence>
<dbReference type="Pfam" id="PF00155">
    <property type="entry name" value="Aminotran_1_2"/>
    <property type="match status" value="1"/>
</dbReference>
<dbReference type="CDD" id="cd00609">
    <property type="entry name" value="AAT_like"/>
    <property type="match status" value="1"/>
</dbReference>
<evidence type="ECO:0000256" key="3">
    <source>
        <dbReference type="ARBA" id="ARBA00022679"/>
    </source>
</evidence>
<comment type="caution">
    <text evidence="5">The sequence shown here is derived from an EMBL/GenBank/DDBJ whole genome shotgun (WGS) entry which is preliminary data.</text>
</comment>
<dbReference type="InterPro" id="IPR004838">
    <property type="entry name" value="NHTrfase_class1_PyrdxlP-BS"/>
</dbReference>
<proteinExistence type="predicted"/>
<name>X0S2B7_9ZZZZ</name>
<dbReference type="InterPro" id="IPR015424">
    <property type="entry name" value="PyrdxlP-dep_Trfase"/>
</dbReference>
<dbReference type="SUPFAM" id="SSF53383">
    <property type="entry name" value="PLP-dependent transferases"/>
    <property type="match status" value="1"/>
</dbReference>
<dbReference type="AlphaFoldDB" id="X0S2B7"/>
<keyword evidence="3" id="KW-0808">Transferase</keyword>
<dbReference type="GO" id="GO:0030170">
    <property type="term" value="F:pyridoxal phosphate binding"/>
    <property type="evidence" value="ECO:0007669"/>
    <property type="project" value="InterPro"/>
</dbReference>
<evidence type="ECO:0000256" key="2">
    <source>
        <dbReference type="ARBA" id="ARBA00022576"/>
    </source>
</evidence>
<reference evidence="5" key="1">
    <citation type="journal article" date="2014" name="Front. Microbiol.">
        <title>High frequency of phylogenetically diverse reductive dehalogenase-homologous genes in deep subseafloor sedimentary metagenomes.</title>
        <authorList>
            <person name="Kawai M."/>
            <person name="Futagami T."/>
            <person name="Toyoda A."/>
            <person name="Takaki Y."/>
            <person name="Nishi S."/>
            <person name="Hori S."/>
            <person name="Arai W."/>
            <person name="Tsubouchi T."/>
            <person name="Morono Y."/>
            <person name="Uchiyama I."/>
            <person name="Ito T."/>
            <person name="Fujiyama A."/>
            <person name="Inagaki F."/>
            <person name="Takami H."/>
        </authorList>
    </citation>
    <scope>NUCLEOTIDE SEQUENCE</scope>
    <source>
        <strain evidence="5">Expedition CK06-06</strain>
    </source>
</reference>
<dbReference type="GO" id="GO:0008483">
    <property type="term" value="F:transaminase activity"/>
    <property type="evidence" value="ECO:0007669"/>
    <property type="project" value="UniProtKB-KW"/>
</dbReference>
<comment type="cofactor">
    <cofactor evidence="1">
        <name>pyridoxal 5'-phosphate</name>
        <dbReference type="ChEBI" id="CHEBI:597326"/>
    </cofactor>
</comment>
<evidence type="ECO:0000259" key="4">
    <source>
        <dbReference type="Pfam" id="PF00155"/>
    </source>
</evidence>
<dbReference type="Gene3D" id="3.40.640.10">
    <property type="entry name" value="Type I PLP-dependent aspartate aminotransferase-like (Major domain)"/>
    <property type="match status" value="1"/>
</dbReference>